<comment type="similarity">
    <text evidence="6">Belongs to the azoreductase type 1 family.</text>
</comment>
<dbReference type="InterPro" id="IPR023048">
    <property type="entry name" value="NADH:quinone_OxRdtase_FMN_depd"/>
</dbReference>
<dbReference type="EC" id="1.6.5.-" evidence="6"/>
<dbReference type="Pfam" id="PF02525">
    <property type="entry name" value="Flavodoxin_2"/>
    <property type="match status" value="1"/>
</dbReference>
<feature type="region of interest" description="Disordered" evidence="7">
    <location>
        <begin position="199"/>
        <end position="219"/>
    </location>
</feature>
<keyword evidence="4 6" id="KW-0520">NAD</keyword>
<dbReference type="GO" id="GO:0010181">
    <property type="term" value="F:FMN binding"/>
    <property type="evidence" value="ECO:0007669"/>
    <property type="project" value="UniProtKB-UniRule"/>
</dbReference>
<reference evidence="9 10" key="1">
    <citation type="submission" date="2019-09" db="EMBL/GenBank/DDBJ databases">
        <title>Phylogeny of genus Pseudoclavibacter and closely related genus.</title>
        <authorList>
            <person name="Li Y."/>
        </authorList>
    </citation>
    <scope>NUCLEOTIDE SEQUENCE [LARGE SCALE GENOMIC DNA]</scope>
    <source>
        <strain evidence="9 10">THG-MD12</strain>
    </source>
</reference>
<dbReference type="Gene3D" id="3.40.50.360">
    <property type="match status" value="1"/>
</dbReference>
<gene>
    <name evidence="6" type="primary">azoR</name>
    <name evidence="9" type="ORF">F8O03_11175</name>
</gene>
<evidence type="ECO:0000259" key="8">
    <source>
        <dbReference type="Pfam" id="PF02525"/>
    </source>
</evidence>
<keyword evidence="2 6" id="KW-0288">FMN</keyword>
<keyword evidence="1 6" id="KW-0285">Flavoprotein</keyword>
<feature type="binding site" evidence="6">
    <location>
        <begin position="15"/>
        <end position="17"/>
    </location>
    <ligand>
        <name>FMN</name>
        <dbReference type="ChEBI" id="CHEBI:58210"/>
    </ligand>
</feature>
<accession>A0A7J5B1F1</accession>
<name>A0A7J5B1F1_9MICO</name>
<dbReference type="PANTHER" id="PTHR43741:SF4">
    <property type="entry name" value="FMN-DEPENDENT NADH:QUINONE OXIDOREDUCTASE"/>
    <property type="match status" value="1"/>
</dbReference>
<dbReference type="Proteomes" id="UP000490386">
    <property type="component" value="Unassembled WGS sequence"/>
</dbReference>
<dbReference type="InterPro" id="IPR003680">
    <property type="entry name" value="Flavodoxin_fold"/>
</dbReference>
<comment type="caution">
    <text evidence="6">Lacks conserved residue(s) required for the propagation of feature annotation.</text>
</comment>
<comment type="catalytic activity">
    <reaction evidence="5">
        <text>N,N-dimethyl-1,4-phenylenediamine + anthranilate + 2 NAD(+) = 2-(4-dimethylaminophenyl)diazenylbenzoate + 2 NADH + 2 H(+)</text>
        <dbReference type="Rhea" id="RHEA:55872"/>
        <dbReference type="ChEBI" id="CHEBI:15378"/>
        <dbReference type="ChEBI" id="CHEBI:15783"/>
        <dbReference type="ChEBI" id="CHEBI:16567"/>
        <dbReference type="ChEBI" id="CHEBI:57540"/>
        <dbReference type="ChEBI" id="CHEBI:57945"/>
        <dbReference type="ChEBI" id="CHEBI:71579"/>
        <dbReference type="EC" id="1.7.1.17"/>
    </reaction>
    <physiologicalReaction direction="right-to-left" evidence="5">
        <dbReference type="Rhea" id="RHEA:55874"/>
    </physiologicalReaction>
</comment>
<dbReference type="RefSeq" id="WP_151423918.1">
    <property type="nucleotide sequence ID" value="NZ_WBJX01000003.1"/>
</dbReference>
<dbReference type="GO" id="GO:0016655">
    <property type="term" value="F:oxidoreductase activity, acting on NAD(P)H, quinone or similar compound as acceptor"/>
    <property type="evidence" value="ECO:0007669"/>
    <property type="project" value="InterPro"/>
</dbReference>
<comment type="caution">
    <text evidence="9">The sequence shown here is derived from an EMBL/GenBank/DDBJ whole genome shotgun (WGS) entry which is preliminary data.</text>
</comment>
<evidence type="ECO:0000313" key="9">
    <source>
        <dbReference type="EMBL" id="KAB1637753.1"/>
    </source>
</evidence>
<dbReference type="GO" id="GO:0009055">
    <property type="term" value="F:electron transfer activity"/>
    <property type="evidence" value="ECO:0007669"/>
    <property type="project" value="UniProtKB-UniRule"/>
</dbReference>
<feature type="binding site" evidence="6">
    <location>
        <position position="9"/>
    </location>
    <ligand>
        <name>FMN</name>
        <dbReference type="ChEBI" id="CHEBI:58210"/>
    </ligand>
</feature>
<evidence type="ECO:0000256" key="7">
    <source>
        <dbReference type="SAM" id="MobiDB-lite"/>
    </source>
</evidence>
<dbReference type="EMBL" id="WBJX01000003">
    <property type="protein sequence ID" value="KAB1637753.1"/>
    <property type="molecule type" value="Genomic_DNA"/>
</dbReference>
<dbReference type="PANTHER" id="PTHR43741">
    <property type="entry name" value="FMN-DEPENDENT NADH-AZOREDUCTASE 1"/>
    <property type="match status" value="1"/>
</dbReference>
<dbReference type="EC" id="1.7.1.17" evidence="6"/>
<dbReference type="SUPFAM" id="SSF52218">
    <property type="entry name" value="Flavoproteins"/>
    <property type="match status" value="1"/>
</dbReference>
<sequence length="219" mass="23740">MSLLRIDASLMPATSASRALGDLVEAEWVAAHPDSVVTRRNLVDSPIPADAWQNAVYAGFTPEEDRTEEQRAAVALATQLADELIEADALLFTVPLYNYGVSQHFKLWFDLAYTDPRTNPGSTTLNGKPATLATVLGGNYDEGTPKAGWDHSTPYLTRLLQDVWGLDLRVVQRPFTLVGVNPALDQFADLAADLKSDAETKATQSGRELAELRGKADAA</sequence>
<evidence type="ECO:0000256" key="1">
    <source>
        <dbReference type="ARBA" id="ARBA00022630"/>
    </source>
</evidence>
<evidence type="ECO:0000256" key="6">
    <source>
        <dbReference type="HAMAP-Rule" id="MF_01216"/>
    </source>
</evidence>
<comment type="subunit">
    <text evidence="6">Homodimer.</text>
</comment>
<comment type="function">
    <text evidence="6">Also exhibits azoreductase activity. Catalyzes the reductive cleavage of the azo bond in aromatic azo compounds to the corresponding amines.</text>
</comment>
<evidence type="ECO:0000313" key="10">
    <source>
        <dbReference type="Proteomes" id="UP000490386"/>
    </source>
</evidence>
<comment type="catalytic activity">
    <reaction evidence="6">
        <text>2 a quinone + NADH + H(+) = 2 a 1,4-benzosemiquinone + NAD(+)</text>
        <dbReference type="Rhea" id="RHEA:65952"/>
        <dbReference type="ChEBI" id="CHEBI:15378"/>
        <dbReference type="ChEBI" id="CHEBI:57540"/>
        <dbReference type="ChEBI" id="CHEBI:57945"/>
        <dbReference type="ChEBI" id="CHEBI:132124"/>
        <dbReference type="ChEBI" id="CHEBI:134225"/>
    </reaction>
</comment>
<evidence type="ECO:0000256" key="5">
    <source>
        <dbReference type="ARBA" id="ARBA00048542"/>
    </source>
</evidence>
<evidence type="ECO:0000256" key="2">
    <source>
        <dbReference type="ARBA" id="ARBA00022643"/>
    </source>
</evidence>
<feature type="compositionally biased region" description="Basic and acidic residues" evidence="7">
    <location>
        <begin position="208"/>
        <end position="219"/>
    </location>
</feature>
<comment type="function">
    <text evidence="6">Quinone reductase that provides resistance to thiol-specific stress caused by electrophilic quinones.</text>
</comment>
<dbReference type="GO" id="GO:0016652">
    <property type="term" value="F:oxidoreductase activity, acting on NAD(P)H as acceptor"/>
    <property type="evidence" value="ECO:0007669"/>
    <property type="project" value="UniProtKB-UniRule"/>
</dbReference>
<dbReference type="InterPro" id="IPR050104">
    <property type="entry name" value="FMN-dep_NADH:Q_OxRdtase_AzoR1"/>
</dbReference>
<dbReference type="HAMAP" id="MF_01216">
    <property type="entry name" value="Azoreductase_type1"/>
    <property type="match status" value="1"/>
</dbReference>
<evidence type="ECO:0000256" key="3">
    <source>
        <dbReference type="ARBA" id="ARBA00023002"/>
    </source>
</evidence>
<dbReference type="OrthoDB" id="9805013at2"/>
<dbReference type="AlphaFoldDB" id="A0A7J5B1F1"/>
<keyword evidence="3 6" id="KW-0560">Oxidoreductase</keyword>
<evidence type="ECO:0000256" key="4">
    <source>
        <dbReference type="ARBA" id="ARBA00023027"/>
    </source>
</evidence>
<feature type="domain" description="Flavodoxin-like fold" evidence="8">
    <location>
        <begin position="1"/>
        <end position="166"/>
    </location>
</feature>
<comment type="cofactor">
    <cofactor evidence="6">
        <name>FMN</name>
        <dbReference type="ChEBI" id="CHEBI:58210"/>
    </cofactor>
    <text evidence="6">Binds 1 FMN per subunit.</text>
</comment>
<dbReference type="InterPro" id="IPR029039">
    <property type="entry name" value="Flavoprotein-like_sf"/>
</dbReference>
<organism evidence="9 10">
    <name type="scientific">Pseudoclavibacter terrae</name>
    <dbReference type="NCBI Taxonomy" id="1530195"/>
    <lineage>
        <taxon>Bacteria</taxon>
        <taxon>Bacillati</taxon>
        <taxon>Actinomycetota</taxon>
        <taxon>Actinomycetes</taxon>
        <taxon>Micrococcales</taxon>
        <taxon>Microbacteriaceae</taxon>
        <taxon>Pseudoclavibacter</taxon>
    </lineage>
</organism>
<protein>
    <recommendedName>
        <fullName evidence="6">FMN dependent NADH:quinone oxidoreductase</fullName>
        <ecNumber evidence="6">1.6.5.-</ecNumber>
    </recommendedName>
    <alternativeName>
        <fullName evidence="6">Azo-dye reductase</fullName>
    </alternativeName>
    <alternativeName>
        <fullName evidence="6">FMN-dependent NADH-azo compound oxidoreductase</fullName>
    </alternativeName>
    <alternativeName>
        <fullName evidence="6">FMN-dependent NADH-azoreductase</fullName>
        <ecNumber evidence="6">1.7.1.17</ecNumber>
    </alternativeName>
</protein>
<keyword evidence="10" id="KW-1185">Reference proteome</keyword>
<proteinExistence type="inferred from homology"/>